<feature type="compositionally biased region" description="Low complexity" evidence="1">
    <location>
        <begin position="35"/>
        <end position="60"/>
    </location>
</feature>
<keyword evidence="3" id="KW-1185">Reference proteome</keyword>
<organism evidence="2 3">
    <name type="scientific">Zea mays</name>
    <name type="common">Maize</name>
    <dbReference type="NCBI Taxonomy" id="4577"/>
    <lineage>
        <taxon>Eukaryota</taxon>
        <taxon>Viridiplantae</taxon>
        <taxon>Streptophyta</taxon>
        <taxon>Embryophyta</taxon>
        <taxon>Tracheophyta</taxon>
        <taxon>Spermatophyta</taxon>
        <taxon>Magnoliopsida</taxon>
        <taxon>Liliopsida</taxon>
        <taxon>Poales</taxon>
        <taxon>Poaceae</taxon>
        <taxon>PACMAD clade</taxon>
        <taxon>Panicoideae</taxon>
        <taxon>Andropogonodae</taxon>
        <taxon>Andropogoneae</taxon>
        <taxon>Tripsacinae</taxon>
        <taxon>Zea</taxon>
    </lineage>
</organism>
<dbReference type="Gramene" id="Zm00001eb048490_T001">
    <property type="protein sequence ID" value="Zm00001eb048490_P001"/>
    <property type="gene ID" value="Zm00001eb048490"/>
</dbReference>
<evidence type="ECO:0000256" key="1">
    <source>
        <dbReference type="SAM" id="MobiDB-lite"/>
    </source>
</evidence>
<reference evidence="2" key="3">
    <citation type="submission" date="2021-05" db="UniProtKB">
        <authorList>
            <consortium name="EnsemblPlants"/>
        </authorList>
    </citation>
    <scope>IDENTIFICATION</scope>
    <source>
        <strain evidence="2">cv. B73</strain>
    </source>
</reference>
<reference evidence="3" key="1">
    <citation type="submission" date="2015-12" db="EMBL/GenBank/DDBJ databases">
        <title>Update maize B73 reference genome by single molecule sequencing technologies.</title>
        <authorList>
            <consortium name="Maize Genome Sequencing Project"/>
            <person name="Ware D."/>
        </authorList>
    </citation>
    <scope>NUCLEOTIDE SEQUENCE [LARGE SCALE GENOMIC DNA]</scope>
    <source>
        <strain evidence="3">cv. B73</strain>
    </source>
</reference>
<gene>
    <name evidence="2" type="primary">LOC100384067</name>
</gene>
<dbReference type="AlphaFoldDB" id="A0A804LZV5"/>
<protein>
    <submittedName>
        <fullName evidence="2">Uncharacterized protein</fullName>
    </submittedName>
</protein>
<dbReference type="Proteomes" id="UP000007305">
    <property type="component" value="Chromosome 1"/>
</dbReference>
<evidence type="ECO:0000313" key="2">
    <source>
        <dbReference type="EnsemblPlants" id="Zm00001eb048490_P001"/>
    </source>
</evidence>
<evidence type="ECO:0000313" key="3">
    <source>
        <dbReference type="Proteomes" id="UP000007305"/>
    </source>
</evidence>
<accession>A0A804LZV5</accession>
<reference evidence="2" key="2">
    <citation type="submission" date="2019-07" db="EMBL/GenBank/DDBJ databases">
        <authorList>
            <person name="Seetharam A."/>
            <person name="Woodhouse M."/>
            <person name="Cannon E."/>
        </authorList>
    </citation>
    <scope>NUCLEOTIDE SEQUENCE [LARGE SCALE GENOMIC DNA]</scope>
    <source>
        <strain evidence="2">cv. B73</strain>
    </source>
</reference>
<sequence length="206" mass="21559">MAFELASSRPSAVPGSALLAASSGARSLARVAPAPARAHLPARPASRARAASSSLTPARPCARLSDAQRRPPLFPSNTLQLLPLLARPTAPSSMARISRPSSSLPSSSPGLWPSSLRTACPSSRSSLAAFISLRVLSGAAVPQLGLCPFLSRALLQSLTHRTLHARICLFRGCALPSLSMVRPHLYFSAGRRFSSRGSPCVPRPAP</sequence>
<feature type="region of interest" description="Disordered" evidence="1">
    <location>
        <begin position="35"/>
        <end position="75"/>
    </location>
</feature>
<dbReference type="InParanoid" id="A0A804LZV5"/>
<proteinExistence type="predicted"/>
<name>A0A804LZV5_MAIZE</name>
<dbReference type="EnsemblPlants" id="Zm00001eb048490_T001">
    <property type="protein sequence ID" value="Zm00001eb048490_P001"/>
    <property type="gene ID" value="Zm00001eb048490"/>
</dbReference>